<feature type="transmembrane region" description="Helical" evidence="1">
    <location>
        <begin position="464"/>
        <end position="483"/>
    </location>
</feature>
<keyword evidence="1" id="KW-0472">Membrane</keyword>
<protein>
    <recommendedName>
        <fullName evidence="4">Type II secretion system protein</fullName>
    </recommendedName>
</protein>
<feature type="transmembrane region" description="Helical" evidence="1">
    <location>
        <begin position="313"/>
        <end position="329"/>
    </location>
</feature>
<accession>A0A4U5JEQ5</accession>
<dbReference type="AlphaFoldDB" id="A0A4U5JEQ5"/>
<feature type="transmembrane region" description="Helical" evidence="1">
    <location>
        <begin position="244"/>
        <end position="266"/>
    </location>
</feature>
<dbReference type="OrthoDB" id="147060at2157"/>
<feature type="transmembrane region" description="Helical" evidence="1">
    <location>
        <begin position="215"/>
        <end position="238"/>
    </location>
</feature>
<gene>
    <name evidence="2" type="ORF">DM868_07670</name>
</gene>
<keyword evidence="1" id="KW-0812">Transmembrane</keyword>
<evidence type="ECO:0000313" key="3">
    <source>
        <dbReference type="Proteomes" id="UP000308037"/>
    </source>
</evidence>
<evidence type="ECO:0000256" key="1">
    <source>
        <dbReference type="SAM" id="Phobius"/>
    </source>
</evidence>
<dbReference type="Proteomes" id="UP000308037">
    <property type="component" value="Unassembled WGS sequence"/>
</dbReference>
<keyword evidence="3" id="KW-1185">Reference proteome</keyword>
<sequence>MRSDAARSLRHLTELSPRSSVPESIRRVEPFLNGDPETLTAATDGVGIVVGGLVAAAAIAIGEPSLLVVAVGAGYGSAVLARGGVLAIANARRSRTLGTAPTVVSRAVLRMRITPTPEEAAAFAAETDGRLGNRLADRVGRARGTPRSGLGAFAEAWRTRFPALYRSLTLVEAASNAPAGERDRTLDRAMDTILDGTRDRAREAADALRGPSTAVYAFGVLLPLALVSVLPAAGAAGVDATLPAIVAVYDLVLPIGLVCTSGWLLANRPVAFPPMAVDSTAATHPAIYGGAGLVAGAGAAGVSHMLLAAWTPPLAAVGFGAGVGLFVRFRPIVAIRARADELESTLSDALYLVGRRVSDGIAVEQAVADAAGELDGIAGETFEAAARRLRQLRVGVETAFVGDHGALDGVPSRRAESTARLLGMAAGAGPPAGRALVETADHLDELRRVERDARQDLSRVTSTLSNTAAFFGPLVGGATVALADSVGTTEALSGSAPETAGLGIAVGVYVLLMAAILTGLSTGLQRGLDRAAVGHRIGIALCTATVTYLLAVSVTASVSGGL</sequence>
<name>A0A4U5JEQ5_9EURY</name>
<feature type="transmembrane region" description="Helical" evidence="1">
    <location>
        <begin position="537"/>
        <end position="558"/>
    </location>
</feature>
<keyword evidence="1" id="KW-1133">Transmembrane helix</keyword>
<reference evidence="2 3" key="1">
    <citation type="submission" date="2019-04" db="EMBL/GenBank/DDBJ databases">
        <title>Natronomonas sp. F20-122 a newhaloarchaeon isolated from a saline saltern of Isla Bacuta, Huelva, Spain.</title>
        <authorList>
            <person name="Duran-Viseras A."/>
            <person name="Sanchez-Porro C."/>
            <person name="Ventosa A."/>
        </authorList>
    </citation>
    <scope>NUCLEOTIDE SEQUENCE [LARGE SCALE GENOMIC DNA]</scope>
    <source>
        <strain evidence="2 3">F20-122</strain>
    </source>
</reference>
<feature type="transmembrane region" description="Helical" evidence="1">
    <location>
        <begin position="503"/>
        <end position="525"/>
    </location>
</feature>
<comment type="caution">
    <text evidence="2">The sequence shown here is derived from an EMBL/GenBank/DDBJ whole genome shotgun (WGS) entry which is preliminary data.</text>
</comment>
<evidence type="ECO:0008006" key="4">
    <source>
        <dbReference type="Google" id="ProtNLM"/>
    </source>
</evidence>
<feature type="transmembrane region" description="Helical" evidence="1">
    <location>
        <begin position="67"/>
        <end position="89"/>
    </location>
</feature>
<dbReference type="RefSeq" id="WP_137276274.1">
    <property type="nucleotide sequence ID" value="NZ_QKNX01000002.1"/>
</dbReference>
<feature type="transmembrane region" description="Helical" evidence="1">
    <location>
        <begin position="286"/>
        <end position="307"/>
    </location>
</feature>
<dbReference type="EMBL" id="QKNX01000002">
    <property type="protein sequence ID" value="TKR26358.1"/>
    <property type="molecule type" value="Genomic_DNA"/>
</dbReference>
<proteinExistence type="predicted"/>
<organism evidence="2 3">
    <name type="scientific">Natronomonas salsuginis</name>
    <dbReference type="NCBI Taxonomy" id="2217661"/>
    <lineage>
        <taxon>Archaea</taxon>
        <taxon>Methanobacteriati</taxon>
        <taxon>Methanobacteriota</taxon>
        <taxon>Stenosarchaea group</taxon>
        <taxon>Halobacteria</taxon>
        <taxon>Halobacteriales</taxon>
        <taxon>Natronomonadaceae</taxon>
        <taxon>Natronomonas</taxon>
    </lineage>
</organism>
<feature type="transmembrane region" description="Helical" evidence="1">
    <location>
        <begin position="41"/>
        <end position="61"/>
    </location>
</feature>
<evidence type="ECO:0000313" key="2">
    <source>
        <dbReference type="EMBL" id="TKR26358.1"/>
    </source>
</evidence>